<dbReference type="InterPro" id="IPR036034">
    <property type="entry name" value="PDZ_sf"/>
</dbReference>
<gene>
    <name evidence="8" type="ORF">AXK12_05090</name>
</gene>
<dbReference type="SUPFAM" id="SSF50156">
    <property type="entry name" value="PDZ domain-like"/>
    <property type="match status" value="1"/>
</dbReference>
<dbReference type="Pfam" id="PF00595">
    <property type="entry name" value="PDZ"/>
    <property type="match status" value="1"/>
</dbReference>
<evidence type="ECO:0000313" key="8">
    <source>
        <dbReference type="EMBL" id="KXU35498.1"/>
    </source>
</evidence>
<dbReference type="SMART" id="SM00245">
    <property type="entry name" value="TSPc"/>
    <property type="match status" value="1"/>
</dbReference>
<keyword evidence="3" id="KW-0378">Hydrolase</keyword>
<dbReference type="Gene3D" id="3.90.226.10">
    <property type="entry name" value="2-enoyl-CoA Hydratase, Chain A, domain 1"/>
    <property type="match status" value="1"/>
</dbReference>
<evidence type="ECO:0000256" key="2">
    <source>
        <dbReference type="ARBA" id="ARBA00022670"/>
    </source>
</evidence>
<evidence type="ECO:0000313" key="9">
    <source>
        <dbReference type="Proteomes" id="UP000071392"/>
    </source>
</evidence>
<evidence type="ECO:0000256" key="1">
    <source>
        <dbReference type="ARBA" id="ARBA00009179"/>
    </source>
</evidence>
<dbReference type="GO" id="GO:0006508">
    <property type="term" value="P:proteolysis"/>
    <property type="evidence" value="ECO:0007669"/>
    <property type="project" value="UniProtKB-KW"/>
</dbReference>
<dbReference type="InterPro" id="IPR005151">
    <property type="entry name" value="Tail-specific_protease"/>
</dbReference>
<dbReference type="Pfam" id="PF11818">
    <property type="entry name" value="DUF3340"/>
    <property type="match status" value="1"/>
</dbReference>
<dbReference type="Pfam" id="PF17804">
    <property type="entry name" value="TSP_NTD"/>
    <property type="match status" value="1"/>
</dbReference>
<dbReference type="PANTHER" id="PTHR32060">
    <property type="entry name" value="TAIL-SPECIFIC PROTEASE"/>
    <property type="match status" value="1"/>
</dbReference>
<evidence type="ECO:0000256" key="3">
    <source>
        <dbReference type="ARBA" id="ARBA00022801"/>
    </source>
</evidence>
<feature type="domain" description="PDZ" evidence="7">
    <location>
        <begin position="328"/>
        <end position="413"/>
    </location>
</feature>
<proteinExistence type="inferred from homology"/>
<evidence type="ECO:0000256" key="5">
    <source>
        <dbReference type="SAM" id="MobiDB-lite"/>
    </source>
</evidence>
<comment type="caution">
    <text evidence="8">The sequence shown here is derived from an EMBL/GenBank/DDBJ whole genome shotgun (WGS) entry which is preliminary data.</text>
</comment>
<dbReference type="Gene3D" id="2.30.42.10">
    <property type="match status" value="1"/>
</dbReference>
<dbReference type="Pfam" id="PF03572">
    <property type="entry name" value="Peptidase_S41"/>
    <property type="match status" value="1"/>
</dbReference>
<feature type="region of interest" description="Disordered" evidence="5">
    <location>
        <begin position="79"/>
        <end position="125"/>
    </location>
</feature>
<feature type="transmembrane region" description="Helical" evidence="6">
    <location>
        <begin position="59"/>
        <end position="78"/>
    </location>
</feature>
<dbReference type="GO" id="GO:0007165">
    <property type="term" value="P:signal transduction"/>
    <property type="evidence" value="ECO:0007669"/>
    <property type="project" value="TreeGrafter"/>
</dbReference>
<feature type="region of interest" description="Disordered" evidence="5">
    <location>
        <begin position="814"/>
        <end position="870"/>
    </location>
</feature>
<dbReference type="CDD" id="cd06782">
    <property type="entry name" value="cpPDZ_CPP-like"/>
    <property type="match status" value="1"/>
</dbReference>
<dbReference type="FunFam" id="3.90.226.10:FF:000090">
    <property type="entry name" value="Tail-specific protease"/>
    <property type="match status" value="1"/>
</dbReference>
<evidence type="ECO:0000256" key="4">
    <source>
        <dbReference type="ARBA" id="ARBA00022825"/>
    </source>
</evidence>
<dbReference type="InterPro" id="IPR040573">
    <property type="entry name" value="TSP_N"/>
</dbReference>
<evidence type="ECO:0000256" key="6">
    <source>
        <dbReference type="SAM" id="Phobius"/>
    </source>
</evidence>
<dbReference type="InterPro" id="IPR001478">
    <property type="entry name" value="PDZ"/>
</dbReference>
<dbReference type="PANTHER" id="PTHR32060:SF22">
    <property type="entry name" value="CARBOXYL-TERMINAL-PROCESSING PEPTIDASE 3, CHLOROPLASTIC"/>
    <property type="match status" value="1"/>
</dbReference>
<dbReference type="EMBL" id="LSZP01000039">
    <property type="protein sequence ID" value="KXU35498.1"/>
    <property type="molecule type" value="Genomic_DNA"/>
</dbReference>
<dbReference type="InterPro" id="IPR020992">
    <property type="entry name" value="Tail_Prtase_C"/>
</dbReference>
<dbReference type="AlphaFoldDB" id="A0A139SLS4"/>
<protein>
    <recommendedName>
        <fullName evidence="7">PDZ domain-containing protein</fullName>
    </recommendedName>
</protein>
<keyword evidence="6" id="KW-0812">Transmembrane</keyword>
<organism evidence="8 9">
    <name type="scientific">Cephaloticoccus capnophilus</name>
    <dbReference type="NCBI Taxonomy" id="1548208"/>
    <lineage>
        <taxon>Bacteria</taxon>
        <taxon>Pseudomonadati</taxon>
        <taxon>Verrucomicrobiota</taxon>
        <taxon>Opitutia</taxon>
        <taxon>Opitutales</taxon>
        <taxon>Opitutaceae</taxon>
        <taxon>Cephaloticoccus</taxon>
    </lineage>
</organism>
<feature type="compositionally biased region" description="Acidic residues" evidence="5">
    <location>
        <begin position="845"/>
        <end position="865"/>
    </location>
</feature>
<dbReference type="InterPro" id="IPR029045">
    <property type="entry name" value="ClpP/crotonase-like_dom_sf"/>
</dbReference>
<dbReference type="SMART" id="SM00228">
    <property type="entry name" value="PDZ"/>
    <property type="match status" value="1"/>
</dbReference>
<dbReference type="Proteomes" id="UP000071392">
    <property type="component" value="Unassembled WGS sequence"/>
</dbReference>
<dbReference type="STRING" id="1548208.AXK12_05090"/>
<dbReference type="PROSITE" id="PS50106">
    <property type="entry name" value="PDZ"/>
    <property type="match status" value="1"/>
</dbReference>
<reference evidence="8 9" key="1">
    <citation type="submission" date="2016-02" db="EMBL/GenBank/DDBJ databases">
        <authorList>
            <person name="Wen L."/>
            <person name="He K."/>
            <person name="Yang H."/>
        </authorList>
    </citation>
    <scope>NUCLEOTIDE SEQUENCE [LARGE SCALE GENOMIC DNA]</scope>
    <source>
        <strain evidence="8 9">CV41</strain>
    </source>
</reference>
<keyword evidence="2" id="KW-0645">Protease</keyword>
<dbReference type="CDD" id="cd07560">
    <property type="entry name" value="Peptidase_S41_CPP"/>
    <property type="match status" value="1"/>
</dbReference>
<dbReference type="GO" id="GO:0008236">
    <property type="term" value="F:serine-type peptidase activity"/>
    <property type="evidence" value="ECO:0007669"/>
    <property type="project" value="UniProtKB-KW"/>
</dbReference>
<comment type="similarity">
    <text evidence="1">Belongs to the peptidase S41A family.</text>
</comment>
<feature type="compositionally biased region" description="Low complexity" evidence="5">
    <location>
        <begin position="79"/>
        <end position="116"/>
    </location>
</feature>
<keyword evidence="6" id="KW-1133">Transmembrane helix</keyword>
<keyword evidence="9" id="KW-1185">Reference proteome</keyword>
<dbReference type="GO" id="GO:0030288">
    <property type="term" value="C:outer membrane-bounded periplasmic space"/>
    <property type="evidence" value="ECO:0007669"/>
    <property type="project" value="TreeGrafter"/>
</dbReference>
<feature type="region of interest" description="Disordered" evidence="5">
    <location>
        <begin position="889"/>
        <end position="908"/>
    </location>
</feature>
<dbReference type="InterPro" id="IPR004447">
    <property type="entry name" value="Peptidase_S41A"/>
</dbReference>
<keyword evidence="6" id="KW-0472">Membrane</keyword>
<sequence length="908" mass="99225">MTTQKNAVLRSEPFAQSLSQSGTHALTLTPPLPFPTPTLFSPHASPALMTRRRHRTPRSLLPLLLLGLAVALLSPRPAQSQSQAQAPRAAKAAPTANATTTTATTTTAAPRISSSTADRREFTTSPALSTEARILVQLLSQAHYNRDTVRSSSYIEVIKDYMSALDGQRMFFLKSDRDLFEKKHSTSLYWNVSRLGNIDAAYEIFSRYELRAHERVDWIFRNIDAALADLDSDDHHRIDRRKVEWPDSPAEADSLWLNRLKFELIAELLNKRSPEKAAEAVRTRYERLLKNLAETETSDVGEMFLATIARLYDPHTAYLSGDTFEDFNIQLKLELVGIGALLTVEDDYCVVKELVPGGPAALGGELKANDKIISVAQGEDGDFLEIIGLKLRKIVDQIRGEKGSTVRLLVQPGDATDPAARREVLITRDTVKLNSARAYAGLFQVPTGEHIAAPSGDATDHSPSTARTAPIGVITLPSFYGAAEEGGPDGEENSSATHDVARLIAQLQAQGIQGLVLDLRGNGGGLLNEAIDITGLFIPRGPVVQVKSYSGEIRVSSDESPTIAYTGPLAVLVDHFSASASEIVAGALQNYGRAIIIGDRSTHGKGSVQALEEMRRYVPQLARSGAKTGATKFTVQKYYLPNGDSTQRKGVVPDIILPSIEDHLPIGEAELPRALAWDEIPSTFFDGAPIDDNLLATLRDASLARQNSLEEFDYLRRNIDWFKQRQDEKLVSVNLEKRRARRDEDKALRKAFLAERKRLAALDYAYEEFWLSPPEERQTTTATKNADGTASVEIDEAATDAADDDALLAEADTTANVNDASRAEPANDSASPTREISDTLLASDGTEDSPASDDDDDLEEEEDDTGAYAKVDVHLKESLRVVADVIALGHDPSNWIHNAPPLTARTTP</sequence>
<keyword evidence="4" id="KW-0720">Serine protease</keyword>
<name>A0A139SLS4_9BACT</name>
<dbReference type="SUPFAM" id="SSF52096">
    <property type="entry name" value="ClpP/crotonase"/>
    <property type="match status" value="1"/>
</dbReference>
<accession>A0A139SLS4</accession>
<dbReference type="GO" id="GO:0004175">
    <property type="term" value="F:endopeptidase activity"/>
    <property type="evidence" value="ECO:0007669"/>
    <property type="project" value="TreeGrafter"/>
</dbReference>
<evidence type="ECO:0000259" key="7">
    <source>
        <dbReference type="PROSITE" id="PS50106"/>
    </source>
</evidence>